<dbReference type="NCBIfam" id="TIGR02563">
    <property type="entry name" value="cas_Csy4"/>
    <property type="match status" value="1"/>
</dbReference>
<dbReference type="CDD" id="cd09739">
    <property type="entry name" value="Cas6_I-F"/>
    <property type="match status" value="1"/>
</dbReference>
<dbReference type="AlphaFoldDB" id="A0A198UK17"/>
<dbReference type="Pfam" id="PF09618">
    <property type="entry name" value="Cas_Csy4"/>
    <property type="match status" value="1"/>
</dbReference>
<evidence type="ECO:0000313" key="1">
    <source>
        <dbReference type="EMBL" id="OAU96675.1"/>
    </source>
</evidence>
<dbReference type="Proteomes" id="UP000078228">
    <property type="component" value="Unassembled WGS sequence"/>
</dbReference>
<dbReference type="RefSeq" id="WP_064610227.1">
    <property type="nucleotide sequence ID" value="NZ_LXHB01000029.1"/>
</dbReference>
<comment type="caution">
    <text evidence="1">The sequence shown here is derived from an EMBL/GenBank/DDBJ whole genome shotgun (WGS) entry which is preliminary data.</text>
</comment>
<reference evidence="1 2" key="1">
    <citation type="journal article" date="2016" name="Genome Biol. Evol.">
        <title>Comparative Genomic Analyses of the Moraxella catarrhalis Serosensitive and Seroresistant Lineages Demonstrate Their Independent Evolution.</title>
        <authorList>
            <person name="Earl J.P."/>
            <person name="de Vries S.P."/>
            <person name="Ahmed A."/>
            <person name="Powell E."/>
            <person name="Schultz M.P."/>
            <person name="Hermans P.W."/>
            <person name="Hill D.J."/>
            <person name="Zhou Z."/>
            <person name="Constantinidou C.I."/>
            <person name="Hu F.Z."/>
            <person name="Bootsma H.J."/>
            <person name="Ehrlich G.D."/>
        </authorList>
    </citation>
    <scope>NUCLEOTIDE SEQUENCE [LARGE SCALE GENOMIC DNA]</scope>
    <source>
        <strain evidence="1 2">Z7542</strain>
    </source>
</reference>
<dbReference type="InterPro" id="IPR042564">
    <property type="entry name" value="CRISPR-Cas6/Csy4_sf"/>
</dbReference>
<sequence>MKFYQEITLIPQADISPYTVWSKLYTQLHLAFVEQKDEQDKTVYGVSFPQYRTLADKKIAYLGYKLRVFAPTEQALSALNLDKWLERLADYIHISSIRSVPNDIKGYANYYRATPKMTLDERITHQAKRHGVPYHKAAERFEGYKEQSLAYPHIQLTSQTNQQSYPLYIGKQTAEVLTDGRFGTYGLSRTSSVPEF</sequence>
<dbReference type="EMBL" id="LXHC01000016">
    <property type="protein sequence ID" value="OAU96675.1"/>
    <property type="molecule type" value="Genomic_DNA"/>
</dbReference>
<evidence type="ECO:0000313" key="2">
    <source>
        <dbReference type="Proteomes" id="UP000078228"/>
    </source>
</evidence>
<accession>A0A198UK17</accession>
<dbReference type="OrthoDB" id="259831at2"/>
<proteinExistence type="predicted"/>
<dbReference type="PATRIC" id="fig|480.237.peg.26"/>
<gene>
    <name evidence="1" type="ORF">AO384_0836</name>
</gene>
<dbReference type="InterPro" id="IPR013396">
    <property type="entry name" value="CRISPR-assoc_prot_Csy4"/>
</dbReference>
<dbReference type="GO" id="GO:0043571">
    <property type="term" value="P:maintenance of CRISPR repeat elements"/>
    <property type="evidence" value="ECO:0007669"/>
    <property type="project" value="InterPro"/>
</dbReference>
<organism evidence="1 2">
    <name type="scientific">Moraxella catarrhalis</name>
    <name type="common">Branhamella catarrhalis</name>
    <dbReference type="NCBI Taxonomy" id="480"/>
    <lineage>
        <taxon>Bacteria</taxon>
        <taxon>Pseudomonadati</taxon>
        <taxon>Pseudomonadota</taxon>
        <taxon>Gammaproteobacteria</taxon>
        <taxon>Moraxellales</taxon>
        <taxon>Moraxellaceae</taxon>
        <taxon>Moraxella</taxon>
    </lineage>
</organism>
<keyword evidence="2" id="KW-1185">Reference proteome</keyword>
<name>A0A198UK17_MORCA</name>
<dbReference type="GO" id="GO:0004519">
    <property type="term" value="F:endonuclease activity"/>
    <property type="evidence" value="ECO:0007669"/>
    <property type="project" value="InterPro"/>
</dbReference>
<dbReference type="eggNOG" id="ENOG5032RVU">
    <property type="taxonomic scope" value="Bacteria"/>
</dbReference>
<protein>
    <submittedName>
        <fullName evidence="1">CRISPR-associated protein, Csy4 family</fullName>
    </submittedName>
</protein>
<dbReference type="Gene3D" id="3.30.70.2540">
    <property type="entry name" value="CRISPR-associated endoribonuclease Cas6/Csy4"/>
    <property type="match status" value="1"/>
</dbReference>